<evidence type="ECO:0000256" key="10">
    <source>
        <dbReference type="RuleBase" id="RU000488"/>
    </source>
</evidence>
<dbReference type="InterPro" id="IPR023395">
    <property type="entry name" value="MCP_dom_sf"/>
</dbReference>
<feature type="repeat" description="Solcar" evidence="9">
    <location>
        <begin position="121"/>
        <end position="209"/>
    </location>
</feature>
<evidence type="ECO:0000313" key="11">
    <source>
        <dbReference type="Proteomes" id="UP000694888"/>
    </source>
</evidence>
<keyword evidence="4" id="KW-0677">Repeat</keyword>
<keyword evidence="3 9" id="KW-0812">Transmembrane</keyword>
<organism evidence="11 12">
    <name type="scientific">Aplysia californica</name>
    <name type="common">California sea hare</name>
    <dbReference type="NCBI Taxonomy" id="6500"/>
    <lineage>
        <taxon>Eukaryota</taxon>
        <taxon>Metazoa</taxon>
        <taxon>Spiralia</taxon>
        <taxon>Lophotrochozoa</taxon>
        <taxon>Mollusca</taxon>
        <taxon>Gastropoda</taxon>
        <taxon>Heterobranchia</taxon>
        <taxon>Euthyneura</taxon>
        <taxon>Tectipleura</taxon>
        <taxon>Aplysiida</taxon>
        <taxon>Aplysioidea</taxon>
        <taxon>Aplysiidae</taxon>
        <taxon>Aplysia</taxon>
    </lineage>
</organism>
<dbReference type="PANTHER" id="PTHR10780">
    <property type="entry name" value="MITOCHONDRIAL CARRIER HOMOLOG"/>
    <property type="match status" value="1"/>
</dbReference>
<keyword evidence="8 9" id="KW-0472">Membrane</keyword>
<evidence type="ECO:0000256" key="6">
    <source>
        <dbReference type="ARBA" id="ARBA00022989"/>
    </source>
</evidence>
<evidence type="ECO:0000256" key="7">
    <source>
        <dbReference type="ARBA" id="ARBA00023128"/>
    </source>
</evidence>
<keyword evidence="6" id="KW-1133">Transmembrane helix</keyword>
<comment type="similarity">
    <text evidence="2 10">Belongs to the mitochondrial carrier (TC 2.A.29) family.</text>
</comment>
<dbReference type="GeneID" id="101857348"/>
<keyword evidence="10" id="KW-0813">Transport</keyword>
<dbReference type="RefSeq" id="XP_005103103.1">
    <property type="nucleotide sequence ID" value="XM_005103046.3"/>
</dbReference>
<name>A0ABM0JWE5_APLCA</name>
<keyword evidence="5" id="KW-1000">Mitochondrion outer membrane</keyword>
<comment type="subcellular location">
    <subcellularLocation>
        <location evidence="1">Mitochondrion outer membrane</location>
        <topology evidence="1">Multi-pass membrane protein</topology>
    </subcellularLocation>
</comment>
<evidence type="ECO:0000256" key="8">
    <source>
        <dbReference type="ARBA" id="ARBA00023136"/>
    </source>
</evidence>
<gene>
    <name evidence="12" type="primary">LOC101857348</name>
</gene>
<evidence type="ECO:0000256" key="2">
    <source>
        <dbReference type="ARBA" id="ARBA00006375"/>
    </source>
</evidence>
<dbReference type="SUPFAM" id="SSF103506">
    <property type="entry name" value="Mitochondrial carrier"/>
    <property type="match status" value="1"/>
</dbReference>
<dbReference type="Gene3D" id="1.50.40.10">
    <property type="entry name" value="Mitochondrial carrier domain"/>
    <property type="match status" value="1"/>
</dbReference>
<dbReference type="PROSITE" id="PS50920">
    <property type="entry name" value="SOLCAR"/>
    <property type="match status" value="2"/>
</dbReference>
<dbReference type="PANTHER" id="PTHR10780:SF18">
    <property type="entry name" value="LD43650P"/>
    <property type="match status" value="1"/>
</dbReference>
<protein>
    <submittedName>
        <fullName evidence="12">Mitochondrial carrier homolog 2</fullName>
    </submittedName>
</protein>
<evidence type="ECO:0000256" key="9">
    <source>
        <dbReference type="PROSITE-ProRule" id="PRU00282"/>
    </source>
</evidence>
<evidence type="ECO:0000313" key="12">
    <source>
        <dbReference type="RefSeq" id="XP_005103103.1"/>
    </source>
</evidence>
<sequence length="314" mass="35569">MAFALAQYGSGAVITAVLHPFGYAKVLMQMGHEPLQPEVSTTFFFHKQTMTYPNIFKYIGHIKYVDGFWGLYRGVFPRVLAGTLGNLVQYNIQDKFKALRDQKPKGERVKPEDEDFVPWLQNFAKETSEDTLARCCGVIVSHPFHVIMVRSMVQFVGRETQYNTVWSSVKEIYEHDGILGFFSGLIPRLIGEILTIWLTSFLAQTINKYLVQEKDLKSYTGAACGLVVSHFTYPFTLVTNIMAVNNCGLRASQPPMMPVYNGWVDCLRTLAQEGNIKRGANAFWRTYNYKPTGVAAYKFQPQGAAYPHNSPAFR</sequence>
<evidence type="ECO:0000256" key="3">
    <source>
        <dbReference type="ARBA" id="ARBA00022692"/>
    </source>
</evidence>
<keyword evidence="11" id="KW-1185">Reference proteome</keyword>
<proteinExistence type="inferred from homology"/>
<evidence type="ECO:0000256" key="1">
    <source>
        <dbReference type="ARBA" id="ARBA00004374"/>
    </source>
</evidence>
<dbReference type="Pfam" id="PF00153">
    <property type="entry name" value="Mito_carr"/>
    <property type="match status" value="2"/>
</dbReference>
<reference evidence="12" key="1">
    <citation type="submission" date="2025-08" db="UniProtKB">
        <authorList>
            <consortium name="RefSeq"/>
        </authorList>
    </citation>
    <scope>IDENTIFICATION</scope>
</reference>
<evidence type="ECO:0000256" key="5">
    <source>
        <dbReference type="ARBA" id="ARBA00022787"/>
    </source>
</evidence>
<keyword evidence="7" id="KW-0496">Mitochondrion</keyword>
<feature type="repeat" description="Solcar" evidence="9">
    <location>
        <begin position="1"/>
        <end position="99"/>
    </location>
</feature>
<evidence type="ECO:0000256" key="4">
    <source>
        <dbReference type="ARBA" id="ARBA00022737"/>
    </source>
</evidence>
<dbReference type="InterPro" id="IPR018108">
    <property type="entry name" value="MCP_transmembrane"/>
</dbReference>
<accession>A0ABM0JWE5</accession>
<dbReference type="Proteomes" id="UP000694888">
    <property type="component" value="Unplaced"/>
</dbReference>